<dbReference type="CDD" id="cd02619">
    <property type="entry name" value="Peptidase_C1"/>
    <property type="match status" value="1"/>
</dbReference>
<dbReference type="STRING" id="1702214.AL399_07195"/>
<evidence type="ECO:0000259" key="1">
    <source>
        <dbReference type="Pfam" id="PF00112"/>
    </source>
</evidence>
<protein>
    <recommendedName>
        <fullName evidence="1">Peptidase C1A papain C-terminal domain-containing protein</fullName>
    </recommendedName>
</protein>
<organism evidence="2 3">
    <name type="scientific">Candidatus [Bacteroides] periocalifornicus</name>
    <dbReference type="NCBI Taxonomy" id="1702214"/>
    <lineage>
        <taxon>Bacteria</taxon>
        <taxon>Pseudomonadati</taxon>
        <taxon>Bacteroidota</taxon>
    </lineage>
</organism>
<dbReference type="EMBL" id="LIIK01000037">
    <property type="protein sequence ID" value="KQM08453.1"/>
    <property type="molecule type" value="Genomic_DNA"/>
</dbReference>
<dbReference type="InterPro" id="IPR000668">
    <property type="entry name" value="Peptidase_C1A_C"/>
</dbReference>
<evidence type="ECO:0000313" key="3">
    <source>
        <dbReference type="Proteomes" id="UP000054172"/>
    </source>
</evidence>
<reference evidence="2" key="1">
    <citation type="submission" date="2015-08" db="EMBL/GenBank/DDBJ databases">
        <title>Candidatus Bacteriodes Periocalifornicus.</title>
        <authorList>
            <person name="McLean J.S."/>
            <person name="Kelley S."/>
        </authorList>
    </citation>
    <scope>NUCLEOTIDE SEQUENCE [LARGE SCALE GENOMIC DNA]</scope>
    <source>
        <strain evidence="2">12B</strain>
    </source>
</reference>
<dbReference type="PATRIC" id="fig|1702214.3.peg.1019"/>
<keyword evidence="3" id="KW-1185">Reference proteome</keyword>
<dbReference type="Proteomes" id="UP000054172">
    <property type="component" value="Unassembled WGS sequence"/>
</dbReference>
<dbReference type="SUPFAM" id="SSF54001">
    <property type="entry name" value="Cysteine proteinases"/>
    <property type="match status" value="1"/>
</dbReference>
<name>A0A0Q4B3D5_9BACT</name>
<dbReference type="InterPro" id="IPR038765">
    <property type="entry name" value="Papain-like_cys_pep_sf"/>
</dbReference>
<feature type="domain" description="Peptidase C1A papain C-terminal" evidence="1">
    <location>
        <begin position="6"/>
        <end position="132"/>
    </location>
</feature>
<dbReference type="AlphaFoldDB" id="A0A0Q4B3D5"/>
<sequence length="332" mass="36451">MGFVPENGVCSLELMPYNQGDCGIRPTDQAKDDAAHYRVKYAKIDGSNPEEFRNAIASGHPVVISIPMTPEFRKTWRLGRDWVEDPDKTSNSWHAVCVIGYDDTRESYSPGADDDRYKGRLIVQNSWGHQGGFPEGGKHSGMFYMSYQLLREDLIDEAYIIYDLVPEQVSIGKTPPAICSATQVAATGIASATPVEWSIEGTTRITGGQKSHTVTIEPTSTTPGLATLYVTTSSGQKASRNIWVGSPVLDYTVEAVDPKTPNVRHMRLNQDSLTQGLTEIQWQLTGRNPHAPLSDLSDRALVTISGSDTRVFVNIKAKNGCGELSRDFDVNP</sequence>
<evidence type="ECO:0000313" key="2">
    <source>
        <dbReference type="EMBL" id="KQM08453.1"/>
    </source>
</evidence>
<comment type="caution">
    <text evidence="2">The sequence shown here is derived from an EMBL/GenBank/DDBJ whole genome shotgun (WGS) entry which is preliminary data.</text>
</comment>
<gene>
    <name evidence="2" type="ORF">AL399_07195</name>
</gene>
<proteinExistence type="predicted"/>
<dbReference type="GO" id="GO:0006508">
    <property type="term" value="P:proteolysis"/>
    <property type="evidence" value="ECO:0007669"/>
    <property type="project" value="InterPro"/>
</dbReference>
<dbReference type="Pfam" id="PF00112">
    <property type="entry name" value="Peptidase_C1"/>
    <property type="match status" value="1"/>
</dbReference>
<dbReference type="Gene3D" id="3.90.70.10">
    <property type="entry name" value="Cysteine proteinases"/>
    <property type="match status" value="1"/>
</dbReference>
<accession>A0A0Q4B3D5</accession>
<dbReference type="GO" id="GO:0008234">
    <property type="term" value="F:cysteine-type peptidase activity"/>
    <property type="evidence" value="ECO:0007669"/>
    <property type="project" value="InterPro"/>
</dbReference>